<protein>
    <submittedName>
        <fullName evidence="2">Uncharacterized protein</fullName>
    </submittedName>
</protein>
<name>A0A847ESJ5_9BACT</name>
<evidence type="ECO:0000313" key="2">
    <source>
        <dbReference type="EMBL" id="NLE30731.1"/>
    </source>
</evidence>
<evidence type="ECO:0000313" key="3">
    <source>
        <dbReference type="Proteomes" id="UP000554004"/>
    </source>
</evidence>
<accession>A0A847ESJ5</accession>
<sequence length="134" mass="15843">MTQQNILTNSQGQQLLDESRVDNILTIIKHTTKEFLNWWYVKMTVWHLRMLVRVSTILDDNLSISLLIKNFFLPWHRDFSLIGYVFGILIKILFLPIAILIYLLFSFLYFLLICIWVLLPIATLIYILKSLLGI</sequence>
<keyword evidence="1" id="KW-1133">Transmembrane helix</keyword>
<keyword evidence="1" id="KW-0472">Membrane</keyword>
<reference evidence="2 3" key="1">
    <citation type="journal article" date="2020" name="Biotechnol. Biofuels">
        <title>New insights from the biogas microbiome by comprehensive genome-resolved metagenomics of nearly 1600 species originating from multiple anaerobic digesters.</title>
        <authorList>
            <person name="Campanaro S."/>
            <person name="Treu L."/>
            <person name="Rodriguez-R L.M."/>
            <person name="Kovalovszki A."/>
            <person name="Ziels R.M."/>
            <person name="Maus I."/>
            <person name="Zhu X."/>
            <person name="Kougias P.G."/>
            <person name="Basile A."/>
            <person name="Luo G."/>
            <person name="Schluter A."/>
            <person name="Konstantinidis K.T."/>
            <person name="Angelidaki I."/>
        </authorList>
    </citation>
    <scope>NUCLEOTIDE SEQUENCE [LARGE SCALE GENOMIC DNA]</scope>
    <source>
        <strain evidence="2">AS06rmzACSIP_421</strain>
    </source>
</reference>
<dbReference type="Proteomes" id="UP000554004">
    <property type="component" value="Unassembled WGS sequence"/>
</dbReference>
<dbReference type="AlphaFoldDB" id="A0A847ESJ5"/>
<organism evidence="2 3">
    <name type="scientific">Candidatus Dojkabacteria bacterium</name>
    <dbReference type="NCBI Taxonomy" id="2099670"/>
    <lineage>
        <taxon>Bacteria</taxon>
        <taxon>Candidatus Dojkabacteria</taxon>
    </lineage>
</organism>
<dbReference type="EMBL" id="JAAZAL010000016">
    <property type="protein sequence ID" value="NLE30731.1"/>
    <property type="molecule type" value="Genomic_DNA"/>
</dbReference>
<keyword evidence="1" id="KW-0812">Transmembrane</keyword>
<feature type="transmembrane region" description="Helical" evidence="1">
    <location>
        <begin position="107"/>
        <end position="128"/>
    </location>
</feature>
<comment type="caution">
    <text evidence="2">The sequence shown here is derived from an EMBL/GenBank/DDBJ whole genome shotgun (WGS) entry which is preliminary data.</text>
</comment>
<evidence type="ECO:0000256" key="1">
    <source>
        <dbReference type="SAM" id="Phobius"/>
    </source>
</evidence>
<feature type="transmembrane region" description="Helical" evidence="1">
    <location>
        <begin position="81"/>
        <end position="101"/>
    </location>
</feature>
<gene>
    <name evidence="2" type="ORF">GX618_00430</name>
</gene>
<proteinExistence type="predicted"/>